<dbReference type="InterPro" id="IPR036719">
    <property type="entry name" value="Neuro-gated_channel_TM_sf"/>
</dbReference>
<evidence type="ECO:0000256" key="15">
    <source>
        <dbReference type="ARBA" id="ARBA00034104"/>
    </source>
</evidence>
<evidence type="ECO:0000256" key="14">
    <source>
        <dbReference type="ARBA" id="ARBA00023303"/>
    </source>
</evidence>
<dbReference type="InterPro" id="IPR038050">
    <property type="entry name" value="Neuro_actylchol_rec"/>
</dbReference>
<evidence type="ECO:0000256" key="2">
    <source>
        <dbReference type="ARBA" id="ARBA00022448"/>
    </source>
</evidence>
<keyword evidence="8 16" id="KW-0472">Membrane</keyword>
<dbReference type="GO" id="GO:0045211">
    <property type="term" value="C:postsynaptic membrane"/>
    <property type="evidence" value="ECO:0007669"/>
    <property type="project" value="UniProtKB-SubCell"/>
</dbReference>
<dbReference type="FunFam" id="1.20.58.390:FF:000030">
    <property type="entry name" value="Acetylcholine receptor subunit alpha-L1"/>
    <property type="match status" value="1"/>
</dbReference>
<evidence type="ECO:0000256" key="6">
    <source>
        <dbReference type="ARBA" id="ARBA00023018"/>
    </source>
</evidence>
<evidence type="ECO:0000256" key="5">
    <source>
        <dbReference type="ARBA" id="ARBA00022989"/>
    </source>
</evidence>
<feature type="domain" description="Neurotransmitter-gated ion-channel transmembrane" evidence="17">
    <location>
        <begin position="26"/>
        <end position="247"/>
    </location>
</feature>
<dbReference type="InterPro" id="IPR006201">
    <property type="entry name" value="Neur_channel"/>
</dbReference>
<keyword evidence="18" id="KW-1185">Reference proteome</keyword>
<keyword evidence="11" id="KW-0325">Glycoprotein</keyword>
<dbReference type="AlphaFoldDB" id="A0A1I7YE88"/>
<dbReference type="GO" id="GO:0005216">
    <property type="term" value="F:monoatomic ion channel activity"/>
    <property type="evidence" value="ECO:0007669"/>
    <property type="project" value="InterPro"/>
</dbReference>
<keyword evidence="6" id="KW-0770">Synapse</keyword>
<keyword evidence="12" id="KW-0628">Postsynaptic cell membrane</keyword>
<protein>
    <submittedName>
        <fullName evidence="19">Neur_chan_memb domain-containing protein</fullName>
    </submittedName>
</protein>
<dbReference type="GO" id="GO:0007268">
    <property type="term" value="P:chemical synaptic transmission"/>
    <property type="evidence" value="ECO:0007669"/>
    <property type="project" value="UniProtKB-ARBA"/>
</dbReference>
<evidence type="ECO:0000256" key="11">
    <source>
        <dbReference type="ARBA" id="ARBA00023180"/>
    </source>
</evidence>
<organism evidence="18 19">
    <name type="scientific">Steinernema glaseri</name>
    <dbReference type="NCBI Taxonomy" id="37863"/>
    <lineage>
        <taxon>Eukaryota</taxon>
        <taxon>Metazoa</taxon>
        <taxon>Ecdysozoa</taxon>
        <taxon>Nematoda</taxon>
        <taxon>Chromadorea</taxon>
        <taxon>Rhabditida</taxon>
        <taxon>Tylenchina</taxon>
        <taxon>Panagrolaimomorpha</taxon>
        <taxon>Strongyloidoidea</taxon>
        <taxon>Steinernematidae</taxon>
        <taxon>Steinernema</taxon>
    </lineage>
</organism>
<dbReference type="CDD" id="cd19064">
    <property type="entry name" value="LGIC_TM_nAChR"/>
    <property type="match status" value="1"/>
</dbReference>
<keyword evidence="14" id="KW-0407">Ion channel</keyword>
<comment type="subcellular location">
    <subcellularLocation>
        <location evidence="15">Postsynaptic cell membrane</location>
        <topology evidence="15">Multi-pass membrane protein</topology>
    </subcellularLocation>
</comment>
<sequence>MKSFSNFQNTYYLVLRRKPLFYTVNLVFPCVGISFLTILVFYLPSDSGEKVALCISILVALTVFFLLLTEIIPATSISLPLIGKYLLFTMVMVTLSVVVTVVALNLHFRTPTTHRMPGWIKFLFLRFLPKILFMRRPMDEKTENLRSVANANQEDNKLPVSYHDHRVTRELGKVLNQATYDERIQQLYYSPPVVKAFENICFIAELLKKKNRDDKVDEDWKYVAMVLDRLFLIIFSFTCFFGTVWILLQAPTLYDSRQAIDLQYRPTNITGGVDD</sequence>
<evidence type="ECO:0000256" key="8">
    <source>
        <dbReference type="ARBA" id="ARBA00023136"/>
    </source>
</evidence>
<evidence type="ECO:0000256" key="13">
    <source>
        <dbReference type="ARBA" id="ARBA00023286"/>
    </source>
</evidence>
<dbReference type="Proteomes" id="UP000095287">
    <property type="component" value="Unplaced"/>
</dbReference>
<feature type="transmembrane region" description="Helical" evidence="16">
    <location>
        <begin position="50"/>
        <end position="73"/>
    </location>
</feature>
<keyword evidence="10" id="KW-0675">Receptor</keyword>
<dbReference type="SUPFAM" id="SSF90112">
    <property type="entry name" value="Neurotransmitter-gated ion-channel transmembrane pore"/>
    <property type="match status" value="1"/>
</dbReference>
<evidence type="ECO:0000256" key="7">
    <source>
        <dbReference type="ARBA" id="ARBA00023065"/>
    </source>
</evidence>
<keyword evidence="9" id="KW-1015">Disulfide bond</keyword>
<dbReference type="GO" id="GO:0004888">
    <property type="term" value="F:transmembrane signaling receptor activity"/>
    <property type="evidence" value="ECO:0007669"/>
    <property type="project" value="InterPro"/>
</dbReference>
<evidence type="ECO:0000256" key="1">
    <source>
        <dbReference type="ARBA" id="ARBA00009237"/>
    </source>
</evidence>
<keyword evidence="7" id="KW-0406">Ion transport</keyword>
<evidence type="ECO:0000256" key="10">
    <source>
        <dbReference type="ARBA" id="ARBA00023170"/>
    </source>
</evidence>
<feature type="transmembrane region" description="Helical" evidence="16">
    <location>
        <begin position="85"/>
        <end position="104"/>
    </location>
</feature>
<dbReference type="InterPro" id="IPR006029">
    <property type="entry name" value="Neurotrans-gated_channel_TM"/>
</dbReference>
<proteinExistence type="inferred from homology"/>
<keyword evidence="5 16" id="KW-1133">Transmembrane helix</keyword>
<evidence type="ECO:0000259" key="17">
    <source>
        <dbReference type="Pfam" id="PF02932"/>
    </source>
</evidence>
<keyword evidence="2" id="KW-0813">Transport</keyword>
<keyword evidence="13" id="KW-1071">Ligand-gated ion channel</keyword>
<evidence type="ECO:0000256" key="9">
    <source>
        <dbReference type="ARBA" id="ARBA00023157"/>
    </source>
</evidence>
<evidence type="ECO:0000256" key="16">
    <source>
        <dbReference type="SAM" id="Phobius"/>
    </source>
</evidence>
<dbReference type="WBParaSite" id="L893_g15242.t1">
    <property type="protein sequence ID" value="L893_g15242.t1"/>
    <property type="gene ID" value="L893_g15242"/>
</dbReference>
<evidence type="ECO:0000256" key="12">
    <source>
        <dbReference type="ARBA" id="ARBA00023257"/>
    </source>
</evidence>
<evidence type="ECO:0000313" key="19">
    <source>
        <dbReference type="WBParaSite" id="L893_g15242.t1"/>
    </source>
</evidence>
<feature type="transmembrane region" description="Helical" evidence="16">
    <location>
        <begin position="230"/>
        <end position="248"/>
    </location>
</feature>
<dbReference type="Gene3D" id="1.20.58.390">
    <property type="entry name" value="Neurotransmitter-gated ion-channel transmembrane domain"/>
    <property type="match status" value="2"/>
</dbReference>
<comment type="similarity">
    <text evidence="1">Belongs to the ligand-gated ion channel (TC 1.A.9) family. Acetylcholine receptor (TC 1.A.9.1) subfamily.</text>
</comment>
<reference evidence="19" key="1">
    <citation type="submission" date="2016-11" db="UniProtKB">
        <authorList>
            <consortium name="WormBaseParasite"/>
        </authorList>
    </citation>
    <scope>IDENTIFICATION</scope>
</reference>
<evidence type="ECO:0000256" key="3">
    <source>
        <dbReference type="ARBA" id="ARBA00022475"/>
    </source>
</evidence>
<dbReference type="Pfam" id="PF02932">
    <property type="entry name" value="Neur_chan_memb"/>
    <property type="match status" value="1"/>
</dbReference>
<dbReference type="FunFam" id="1.20.58.390:FF:000001">
    <property type="entry name" value="Neuronal nicotinic acetylcholine receptor subunit 3"/>
    <property type="match status" value="1"/>
</dbReference>
<keyword evidence="3" id="KW-1003">Cell membrane</keyword>
<keyword evidence="4 16" id="KW-0812">Transmembrane</keyword>
<evidence type="ECO:0000313" key="18">
    <source>
        <dbReference type="Proteomes" id="UP000095287"/>
    </source>
</evidence>
<dbReference type="PANTHER" id="PTHR18945">
    <property type="entry name" value="NEUROTRANSMITTER GATED ION CHANNEL"/>
    <property type="match status" value="1"/>
</dbReference>
<accession>A0A1I7YE88</accession>
<name>A0A1I7YE88_9BILA</name>
<evidence type="ECO:0000256" key="4">
    <source>
        <dbReference type="ARBA" id="ARBA00022692"/>
    </source>
</evidence>
<feature type="transmembrane region" description="Helical" evidence="16">
    <location>
        <begin position="20"/>
        <end position="44"/>
    </location>
</feature>